<keyword evidence="1" id="KW-0472">Membrane</keyword>
<evidence type="ECO:0000313" key="5">
    <source>
        <dbReference type="Proteomes" id="UP000070409"/>
    </source>
</evidence>
<proteinExistence type="predicted"/>
<feature type="transmembrane region" description="Helical" evidence="1">
    <location>
        <begin position="7"/>
        <end position="34"/>
    </location>
</feature>
<keyword evidence="1" id="KW-0812">Transmembrane</keyword>
<keyword evidence="5" id="KW-1185">Reference proteome</keyword>
<dbReference type="Proteomes" id="UP000070409">
    <property type="component" value="Unassembled WGS sequence"/>
</dbReference>
<dbReference type="OrthoDB" id="4640083at2"/>
<keyword evidence="1" id="KW-1133">Transmembrane helix</keyword>
<dbReference type="EMBL" id="LSRF01000001">
    <property type="protein sequence ID" value="KXP14968.1"/>
    <property type="molecule type" value="Genomic_DNA"/>
</dbReference>
<evidence type="ECO:0000313" key="3">
    <source>
        <dbReference type="EMBL" id="KXP14968.1"/>
    </source>
</evidence>
<dbReference type="RefSeq" id="WP_068569596.1">
    <property type="nucleotide sequence ID" value="NZ_LSRE01000001.1"/>
</dbReference>
<organism evidence="3 4">
    <name type="scientific">Tsukamurella pseudospumae</name>
    <dbReference type="NCBI Taxonomy" id="239498"/>
    <lineage>
        <taxon>Bacteria</taxon>
        <taxon>Bacillati</taxon>
        <taxon>Actinomycetota</taxon>
        <taxon>Actinomycetes</taxon>
        <taxon>Mycobacteriales</taxon>
        <taxon>Tsukamurellaceae</taxon>
        <taxon>Tsukamurella</taxon>
    </lineage>
</organism>
<protein>
    <submittedName>
        <fullName evidence="3">Uncharacterized protein</fullName>
    </submittedName>
</protein>
<evidence type="ECO:0000256" key="1">
    <source>
        <dbReference type="SAM" id="Phobius"/>
    </source>
</evidence>
<comment type="caution">
    <text evidence="3">The sequence shown here is derived from an EMBL/GenBank/DDBJ whole genome shotgun (WGS) entry which is preliminary data.</text>
</comment>
<gene>
    <name evidence="3" type="ORF">AXK60_03645</name>
    <name evidence="2" type="ORF">AXK61_00605</name>
</gene>
<feature type="transmembrane region" description="Helical" evidence="1">
    <location>
        <begin position="40"/>
        <end position="61"/>
    </location>
</feature>
<dbReference type="AlphaFoldDB" id="A0A138AWX8"/>
<name>A0A138AWX8_9ACTN</name>
<reference evidence="4" key="3">
    <citation type="submission" date="2016-02" db="EMBL/GenBank/DDBJ databases">
        <authorList>
            <person name="Wen L."/>
            <person name="He K."/>
            <person name="Yang H."/>
        </authorList>
    </citation>
    <scope>NUCLEOTIDE SEQUENCE [LARGE SCALE GENOMIC DNA]</scope>
    <source>
        <strain evidence="4">JCM 15929</strain>
    </source>
</reference>
<evidence type="ECO:0000313" key="4">
    <source>
        <dbReference type="Proteomes" id="UP000070258"/>
    </source>
</evidence>
<dbReference type="EMBL" id="LSRE01000001">
    <property type="protein sequence ID" value="KXP01354.1"/>
    <property type="molecule type" value="Genomic_DNA"/>
</dbReference>
<accession>A0A138AWX8</accession>
<reference evidence="2 5" key="1">
    <citation type="submission" date="2016-02" db="EMBL/GenBank/DDBJ databases">
        <authorList>
            <person name="Teng J.L."/>
            <person name="Tang Y."/>
            <person name="Huang Y."/>
            <person name="Guo F."/>
            <person name="Wei W."/>
            <person name="Chen J.H."/>
            <person name="Wong S.Y."/>
            <person name="Lau S.K."/>
            <person name="Woo P.C."/>
        </authorList>
    </citation>
    <scope>NUCLEOTIDE SEQUENCE [LARGE SCALE GENOMIC DNA]</scope>
    <source>
        <strain evidence="2 5">JCM 13375</strain>
    </source>
</reference>
<reference evidence="3" key="2">
    <citation type="submission" date="2016-02" db="EMBL/GenBank/DDBJ databases">
        <authorList>
            <person name="Teng J.L."/>
            <person name="Yang Y."/>
            <person name="Huang Y."/>
            <person name="Guo F."/>
            <person name="Wei W."/>
            <person name="Chen J.H."/>
            <person name="Wong S.Y."/>
            <person name="Lau S.K."/>
            <person name="Woo P.C."/>
        </authorList>
    </citation>
    <scope>NUCLEOTIDE SEQUENCE</scope>
    <source>
        <strain evidence="3">JCM 15929</strain>
    </source>
</reference>
<dbReference type="Proteomes" id="UP000070258">
    <property type="component" value="Unassembled WGS sequence"/>
</dbReference>
<sequence length="159" mass="17390">MVRGRYGIVLVIGVLAAVAFGLLAVICLGLSIAPPEEEPALWPGVFVLGVTGAVLCAALPLRIIRSGRSVHLWATLDEIGFRTTDTDRPGRSTWDHVVAVEYDKDDARGLVYTHRWTISFDDRPPVTVRYPAGASVRPMRFRGLVRNVAPGVRVSGGWW</sequence>
<evidence type="ECO:0000313" key="2">
    <source>
        <dbReference type="EMBL" id="KXP01354.1"/>
    </source>
</evidence>